<accession>A0AAV4NMK9</accession>
<dbReference type="Proteomes" id="UP001054945">
    <property type="component" value="Unassembled WGS sequence"/>
</dbReference>
<evidence type="ECO:0000313" key="1">
    <source>
        <dbReference type="EMBL" id="GIX86034.1"/>
    </source>
</evidence>
<reference evidence="1 2" key="1">
    <citation type="submission" date="2021-06" db="EMBL/GenBank/DDBJ databases">
        <title>Caerostris extrusa draft genome.</title>
        <authorList>
            <person name="Kono N."/>
            <person name="Arakawa K."/>
        </authorList>
    </citation>
    <scope>NUCLEOTIDE SEQUENCE [LARGE SCALE GENOMIC DNA]</scope>
</reference>
<dbReference type="AlphaFoldDB" id="A0AAV4NMK9"/>
<gene>
    <name evidence="1" type="primary">AVEN_49879_1</name>
    <name evidence="1" type="ORF">CEXT_331311</name>
</gene>
<organism evidence="1 2">
    <name type="scientific">Caerostris extrusa</name>
    <name type="common">Bark spider</name>
    <name type="synonym">Caerostris bankana</name>
    <dbReference type="NCBI Taxonomy" id="172846"/>
    <lineage>
        <taxon>Eukaryota</taxon>
        <taxon>Metazoa</taxon>
        <taxon>Ecdysozoa</taxon>
        <taxon>Arthropoda</taxon>
        <taxon>Chelicerata</taxon>
        <taxon>Arachnida</taxon>
        <taxon>Araneae</taxon>
        <taxon>Araneomorphae</taxon>
        <taxon>Entelegynae</taxon>
        <taxon>Araneoidea</taxon>
        <taxon>Araneidae</taxon>
        <taxon>Caerostris</taxon>
    </lineage>
</organism>
<protein>
    <submittedName>
        <fullName evidence="1">Uncharacterized protein</fullName>
    </submittedName>
</protein>
<name>A0AAV4NMK9_CAEEX</name>
<comment type="caution">
    <text evidence="1">The sequence shown here is derived from an EMBL/GenBank/DDBJ whole genome shotgun (WGS) entry which is preliminary data.</text>
</comment>
<evidence type="ECO:0000313" key="2">
    <source>
        <dbReference type="Proteomes" id="UP001054945"/>
    </source>
</evidence>
<sequence length="149" mass="17189">MQRYSIFRLAPIITKTEIVFTRSLSKNANEQRVERMFNDQQAPYYTAKDVEFCPNRSKEIMQNNVKETSEKAVGNTDYVAEKKMCSTSTAMYPSLLMQETALQLILICLAVQAQGITNIYRGKCRQLIIPDNKEIMLLLLMLESRKHSN</sequence>
<proteinExistence type="predicted"/>
<dbReference type="EMBL" id="BPLR01021112">
    <property type="protein sequence ID" value="GIX86034.1"/>
    <property type="molecule type" value="Genomic_DNA"/>
</dbReference>
<keyword evidence="2" id="KW-1185">Reference proteome</keyword>